<dbReference type="OrthoDB" id="153025at2"/>
<dbReference type="AlphaFoldDB" id="A0A238Z1I9"/>
<dbReference type="EMBL" id="FZNO01000024">
    <property type="protein sequence ID" value="SNR77200.1"/>
    <property type="molecule type" value="Genomic_DNA"/>
</dbReference>
<dbReference type="SUPFAM" id="SSF53448">
    <property type="entry name" value="Nucleotide-diphospho-sugar transferases"/>
    <property type="match status" value="1"/>
</dbReference>
<dbReference type="RefSeq" id="WP_089338115.1">
    <property type="nucleotide sequence ID" value="NZ_FZNO01000024.1"/>
</dbReference>
<dbReference type="Proteomes" id="UP000198403">
    <property type="component" value="Unassembled WGS sequence"/>
</dbReference>
<dbReference type="InterPro" id="IPR001173">
    <property type="entry name" value="Glyco_trans_2-like"/>
</dbReference>
<name>A0A238Z1I9_9ACTN</name>
<keyword evidence="3" id="KW-1185">Reference proteome</keyword>
<proteinExistence type="predicted"/>
<dbReference type="Pfam" id="PF00535">
    <property type="entry name" value="Glycos_transf_2"/>
    <property type="match status" value="1"/>
</dbReference>
<dbReference type="Gene3D" id="3.90.550.10">
    <property type="entry name" value="Spore Coat Polysaccharide Biosynthesis Protein SpsA, Chain A"/>
    <property type="match status" value="1"/>
</dbReference>
<keyword evidence="2" id="KW-0808">Transferase</keyword>
<gene>
    <name evidence="2" type="ORF">SAMN06272737_12433</name>
</gene>
<sequence length="316" mass="34388">MTAGPVPAGPQTLTAIVCAYTLDRWSDIEAAVESLRRQTRPAEEIVLVSDHNAELLERARAAFPDVVCVPNAESRGLSGARNTGVRTATGDVVAFLDDDAVADPAWIEHMLEAYRQPDVVGVGGRVVPLWRAPRPAWFPDEFLWVVGCSYAGLPTDRADIRNPIGANMSFLREVFDRVGGFDATMGRLGKDAAGCEETEFAIRARRSDKGRIVLEPSALCFHSVSPDRVTRRYFRRRCRAEGRSKALVSALAGAEAALETERTYVRRTLPRGVLRGVGQLVGGDPAGGARAWTIVEGTALTAGSYLLARLRRRRSS</sequence>
<accession>A0A238Z1I9</accession>
<evidence type="ECO:0000313" key="2">
    <source>
        <dbReference type="EMBL" id="SNR77200.1"/>
    </source>
</evidence>
<evidence type="ECO:0000259" key="1">
    <source>
        <dbReference type="Pfam" id="PF00535"/>
    </source>
</evidence>
<protein>
    <submittedName>
        <fullName evidence="2">Glycosyltransferase, GT2 family</fullName>
    </submittedName>
</protein>
<dbReference type="InterPro" id="IPR050834">
    <property type="entry name" value="Glycosyltransf_2"/>
</dbReference>
<reference evidence="2 3" key="1">
    <citation type="submission" date="2017-06" db="EMBL/GenBank/DDBJ databases">
        <authorList>
            <person name="Kim H.J."/>
            <person name="Triplett B.A."/>
        </authorList>
    </citation>
    <scope>NUCLEOTIDE SEQUENCE [LARGE SCALE GENOMIC DNA]</scope>
    <source>
        <strain evidence="2 3">DSM 44272</strain>
    </source>
</reference>
<evidence type="ECO:0000313" key="3">
    <source>
        <dbReference type="Proteomes" id="UP000198403"/>
    </source>
</evidence>
<organism evidence="2 3">
    <name type="scientific">Blastococcus mobilis</name>
    <dbReference type="NCBI Taxonomy" id="1938746"/>
    <lineage>
        <taxon>Bacteria</taxon>
        <taxon>Bacillati</taxon>
        <taxon>Actinomycetota</taxon>
        <taxon>Actinomycetes</taxon>
        <taxon>Geodermatophilales</taxon>
        <taxon>Geodermatophilaceae</taxon>
        <taxon>Blastococcus</taxon>
    </lineage>
</organism>
<dbReference type="PANTHER" id="PTHR43685">
    <property type="entry name" value="GLYCOSYLTRANSFERASE"/>
    <property type="match status" value="1"/>
</dbReference>
<dbReference type="InterPro" id="IPR029044">
    <property type="entry name" value="Nucleotide-diphossugar_trans"/>
</dbReference>
<dbReference type="PANTHER" id="PTHR43685:SF3">
    <property type="entry name" value="SLR2126 PROTEIN"/>
    <property type="match status" value="1"/>
</dbReference>
<feature type="domain" description="Glycosyltransferase 2-like" evidence="1">
    <location>
        <begin position="16"/>
        <end position="178"/>
    </location>
</feature>
<dbReference type="GO" id="GO:0016740">
    <property type="term" value="F:transferase activity"/>
    <property type="evidence" value="ECO:0007669"/>
    <property type="project" value="UniProtKB-KW"/>
</dbReference>